<evidence type="ECO:0000256" key="1">
    <source>
        <dbReference type="ARBA" id="ARBA00023125"/>
    </source>
</evidence>
<dbReference type="RefSeq" id="WP_078498447.1">
    <property type="nucleotide sequence ID" value="NZ_MSZX01000003.1"/>
</dbReference>
<dbReference type="Pfam" id="PF01047">
    <property type="entry name" value="MarR"/>
    <property type="match status" value="1"/>
</dbReference>
<dbReference type="AlphaFoldDB" id="A0A1T2XHS5"/>
<dbReference type="SMART" id="SM00347">
    <property type="entry name" value="HTH_MARR"/>
    <property type="match status" value="1"/>
</dbReference>
<dbReference type="EMBL" id="MSZX01000003">
    <property type="protein sequence ID" value="OPA79447.1"/>
    <property type="molecule type" value="Genomic_DNA"/>
</dbReference>
<name>A0A1T2XHS5_9BACL</name>
<reference evidence="3 4" key="1">
    <citation type="submission" date="2017-01" db="EMBL/GenBank/DDBJ databases">
        <title>Genome analysis of Paenibacillus selenitrireducens ES3-24.</title>
        <authorList>
            <person name="Xu D."/>
            <person name="Yao R."/>
            <person name="Zheng S."/>
        </authorList>
    </citation>
    <scope>NUCLEOTIDE SEQUENCE [LARGE SCALE GENOMIC DNA]</scope>
    <source>
        <strain evidence="3 4">ES3-24</strain>
    </source>
</reference>
<dbReference type="InterPro" id="IPR039422">
    <property type="entry name" value="MarR/SlyA-like"/>
</dbReference>
<dbReference type="STRING" id="1324314.BVG16_10270"/>
<evidence type="ECO:0000313" key="4">
    <source>
        <dbReference type="Proteomes" id="UP000190188"/>
    </source>
</evidence>
<sequence>MSTETTAQQLLHAFMRFNKAYWRGGGELELRKSEMTLLYCLVRAEEKGQPNLKVSEISRLLHVTSPTVTQTINELEHKKLVLRRMDPQDRRAVRVEMTPLGREIHTKAGSSFMATFQGLIEYLGEEESKLLAELLTKVFTYYKEQDIASDTAIDLDWR</sequence>
<keyword evidence="1" id="KW-0238">DNA-binding</keyword>
<dbReference type="Gene3D" id="1.10.10.10">
    <property type="entry name" value="Winged helix-like DNA-binding domain superfamily/Winged helix DNA-binding domain"/>
    <property type="match status" value="1"/>
</dbReference>
<accession>A0A1T2XHS5</accession>
<feature type="domain" description="HTH marR-type" evidence="2">
    <location>
        <begin position="1"/>
        <end position="140"/>
    </location>
</feature>
<organism evidence="3 4">
    <name type="scientific">Paenibacillus selenitireducens</name>
    <dbReference type="NCBI Taxonomy" id="1324314"/>
    <lineage>
        <taxon>Bacteria</taxon>
        <taxon>Bacillati</taxon>
        <taxon>Bacillota</taxon>
        <taxon>Bacilli</taxon>
        <taxon>Bacillales</taxon>
        <taxon>Paenibacillaceae</taxon>
        <taxon>Paenibacillus</taxon>
    </lineage>
</organism>
<evidence type="ECO:0000259" key="2">
    <source>
        <dbReference type="PROSITE" id="PS50995"/>
    </source>
</evidence>
<dbReference type="InterPro" id="IPR000835">
    <property type="entry name" value="HTH_MarR-typ"/>
</dbReference>
<dbReference type="PANTHER" id="PTHR33164">
    <property type="entry name" value="TRANSCRIPTIONAL REGULATOR, MARR FAMILY"/>
    <property type="match status" value="1"/>
</dbReference>
<dbReference type="PANTHER" id="PTHR33164:SF101">
    <property type="entry name" value="TRANSCRIPTIONAL REPRESSOR MPRA"/>
    <property type="match status" value="1"/>
</dbReference>
<dbReference type="PRINTS" id="PR00598">
    <property type="entry name" value="HTHMARR"/>
</dbReference>
<proteinExistence type="predicted"/>
<dbReference type="OrthoDB" id="163346at2"/>
<dbReference type="InterPro" id="IPR036390">
    <property type="entry name" value="WH_DNA-bd_sf"/>
</dbReference>
<keyword evidence="4" id="KW-1185">Reference proteome</keyword>
<dbReference type="SUPFAM" id="SSF46785">
    <property type="entry name" value="Winged helix' DNA-binding domain"/>
    <property type="match status" value="1"/>
</dbReference>
<dbReference type="GO" id="GO:0003700">
    <property type="term" value="F:DNA-binding transcription factor activity"/>
    <property type="evidence" value="ECO:0007669"/>
    <property type="project" value="InterPro"/>
</dbReference>
<gene>
    <name evidence="3" type="ORF">BVG16_10270</name>
</gene>
<dbReference type="GO" id="GO:0003677">
    <property type="term" value="F:DNA binding"/>
    <property type="evidence" value="ECO:0007669"/>
    <property type="project" value="UniProtKB-KW"/>
</dbReference>
<dbReference type="Proteomes" id="UP000190188">
    <property type="component" value="Unassembled WGS sequence"/>
</dbReference>
<protein>
    <recommendedName>
        <fullName evidence="2">HTH marR-type domain-containing protein</fullName>
    </recommendedName>
</protein>
<dbReference type="GO" id="GO:0006950">
    <property type="term" value="P:response to stress"/>
    <property type="evidence" value="ECO:0007669"/>
    <property type="project" value="TreeGrafter"/>
</dbReference>
<dbReference type="PROSITE" id="PS50995">
    <property type="entry name" value="HTH_MARR_2"/>
    <property type="match status" value="1"/>
</dbReference>
<evidence type="ECO:0000313" key="3">
    <source>
        <dbReference type="EMBL" id="OPA79447.1"/>
    </source>
</evidence>
<comment type="caution">
    <text evidence="3">The sequence shown here is derived from an EMBL/GenBank/DDBJ whole genome shotgun (WGS) entry which is preliminary data.</text>
</comment>
<dbReference type="InterPro" id="IPR036388">
    <property type="entry name" value="WH-like_DNA-bd_sf"/>
</dbReference>